<keyword evidence="3" id="KW-0677">Repeat</keyword>
<dbReference type="CDD" id="cd12148">
    <property type="entry name" value="fungal_TF_MHR"/>
    <property type="match status" value="1"/>
</dbReference>
<keyword evidence="2" id="KW-0479">Metal-binding</keyword>
<dbReference type="GO" id="GO:0005634">
    <property type="term" value="C:nucleus"/>
    <property type="evidence" value="ECO:0007669"/>
    <property type="project" value="UniProtKB-SubCell"/>
</dbReference>
<evidence type="ECO:0000256" key="7">
    <source>
        <dbReference type="PROSITE-ProRule" id="PRU00042"/>
    </source>
</evidence>
<reference evidence="10 11" key="1">
    <citation type="journal article" date="2020" name="BMC Genomics">
        <title>Correction to: Identification and distribution of gene clusters required for synthesis of sphingolipid metabolism inhibitors in diverse species of the filamentous fungus Fusarium.</title>
        <authorList>
            <person name="Kim H.S."/>
            <person name="Lohmar J.M."/>
            <person name="Busman M."/>
            <person name="Brown D.W."/>
            <person name="Naumann T.A."/>
            <person name="Divon H.H."/>
            <person name="Lysoe E."/>
            <person name="Uhlig S."/>
            <person name="Proctor R.H."/>
        </authorList>
    </citation>
    <scope>NUCLEOTIDE SEQUENCE [LARGE SCALE GENOMIC DNA]</scope>
    <source>
        <strain evidence="10 11">NRRL 25214</strain>
    </source>
</reference>
<gene>
    <name evidence="10" type="ORF">FANTH_9989</name>
</gene>
<proteinExistence type="predicted"/>
<dbReference type="GO" id="GO:0000981">
    <property type="term" value="F:DNA-binding transcription factor activity, RNA polymerase II-specific"/>
    <property type="evidence" value="ECO:0007669"/>
    <property type="project" value="InterPro"/>
</dbReference>
<organism evidence="10 11">
    <name type="scientific">Fusarium anthophilum</name>
    <dbReference type="NCBI Taxonomy" id="48485"/>
    <lineage>
        <taxon>Eukaryota</taxon>
        <taxon>Fungi</taxon>
        <taxon>Dikarya</taxon>
        <taxon>Ascomycota</taxon>
        <taxon>Pezizomycotina</taxon>
        <taxon>Sordariomycetes</taxon>
        <taxon>Hypocreomycetidae</taxon>
        <taxon>Hypocreales</taxon>
        <taxon>Nectriaceae</taxon>
        <taxon>Fusarium</taxon>
        <taxon>Fusarium fujikuroi species complex</taxon>
    </lineage>
</organism>
<dbReference type="PROSITE" id="PS50157">
    <property type="entry name" value="ZINC_FINGER_C2H2_2"/>
    <property type="match status" value="1"/>
</dbReference>
<evidence type="ECO:0000313" key="10">
    <source>
        <dbReference type="EMBL" id="KAF5239330.1"/>
    </source>
</evidence>
<keyword evidence="4 7" id="KW-0863">Zinc-finger</keyword>
<dbReference type="PROSITE" id="PS00028">
    <property type="entry name" value="ZINC_FINGER_C2H2_1"/>
    <property type="match status" value="1"/>
</dbReference>
<dbReference type="Pfam" id="PF00096">
    <property type="entry name" value="zf-C2H2"/>
    <property type="match status" value="1"/>
</dbReference>
<evidence type="ECO:0000256" key="8">
    <source>
        <dbReference type="SAM" id="MobiDB-lite"/>
    </source>
</evidence>
<dbReference type="SMART" id="SM00355">
    <property type="entry name" value="ZnF_C2H2"/>
    <property type="match status" value="1"/>
</dbReference>
<comment type="caution">
    <text evidence="10">The sequence shown here is derived from an EMBL/GenBank/DDBJ whole genome shotgun (WGS) entry which is preliminary data.</text>
</comment>
<name>A0A8H5DXE2_9HYPO</name>
<evidence type="ECO:0000256" key="6">
    <source>
        <dbReference type="ARBA" id="ARBA00023242"/>
    </source>
</evidence>
<evidence type="ECO:0000256" key="2">
    <source>
        <dbReference type="ARBA" id="ARBA00022723"/>
    </source>
</evidence>
<dbReference type="GO" id="GO:0000785">
    <property type="term" value="C:chromatin"/>
    <property type="evidence" value="ECO:0007669"/>
    <property type="project" value="TreeGrafter"/>
</dbReference>
<dbReference type="PANTHER" id="PTHR40626:SF11">
    <property type="entry name" value="ZINC FINGER PROTEIN YPR022C"/>
    <property type="match status" value="1"/>
</dbReference>
<dbReference type="PANTHER" id="PTHR40626">
    <property type="entry name" value="MIP31509P"/>
    <property type="match status" value="1"/>
</dbReference>
<dbReference type="AlphaFoldDB" id="A0A8H5DXE2"/>
<dbReference type="Proteomes" id="UP000573603">
    <property type="component" value="Unassembled WGS sequence"/>
</dbReference>
<keyword evidence="5" id="KW-0862">Zinc</keyword>
<dbReference type="Gene3D" id="3.30.160.60">
    <property type="entry name" value="Classic Zinc Finger"/>
    <property type="match status" value="1"/>
</dbReference>
<dbReference type="GO" id="GO:0000978">
    <property type="term" value="F:RNA polymerase II cis-regulatory region sequence-specific DNA binding"/>
    <property type="evidence" value="ECO:0007669"/>
    <property type="project" value="InterPro"/>
</dbReference>
<comment type="subcellular location">
    <subcellularLocation>
        <location evidence="1">Nucleus</location>
    </subcellularLocation>
</comment>
<protein>
    <recommendedName>
        <fullName evidence="9">C2H2-type domain-containing protein</fullName>
    </recommendedName>
</protein>
<dbReference type="EMBL" id="JABEVY010000272">
    <property type="protein sequence ID" value="KAF5239330.1"/>
    <property type="molecule type" value="Genomic_DNA"/>
</dbReference>
<feature type="domain" description="C2H2-type" evidence="9">
    <location>
        <begin position="40"/>
        <end position="67"/>
    </location>
</feature>
<keyword evidence="11" id="KW-1185">Reference proteome</keyword>
<dbReference type="InterPro" id="IPR051059">
    <property type="entry name" value="VerF-like"/>
</dbReference>
<evidence type="ECO:0000313" key="11">
    <source>
        <dbReference type="Proteomes" id="UP000573603"/>
    </source>
</evidence>
<sequence>MQSDASAVPDHGSCADDDNHSPVDSVGDGTRPRSDSSASLTCPECGQTFRRREHLIRHLDRHSGRRSYTCDVCRRCVYQPNPTNQEAETIVVAQSATDDAASATHSSPSQQIQPLTPLSCVPLQPSINPELSWDTLLSSAQFLLPFSPLPSFEPGALADFCFGDAAFPTTGQIDHGEQNSFGAEAPQRNAVEAGNAFVGPENLTTEEEDILIAENIPHVPPVTEETRLYIIQAIQARVPQHEAQGLDVKFPSLRHLDTYMQLYFEHFHPRMPLLHVPTFQASPETWQLVLSVHTLLISAEWSVMVESQFYRNTLVTLCRLLLSRESTLMHTPESTEDLDHAWFQWIQVEAKRRLVHFAYIPIADRYWSSSCEQWHLLPPPQPSPTLCVLLSRVGLGDIPPSSLEQLTQSAILFSASLQQAAERDLLRAMEFDSTSNTASRPSPSLGMASALSQKAFDALSQVGCSQALHELDASGGSNGFALLSRVLVILSFTPLSLLFSYNKWQTTDVGQSNARSELLNTVLQNTSRARRCLYYSAQVLQHFRIARPATVLEIMGCLVSVLYMILYVDVIEQQDHDSGRYSAGGRMSSMDIIRLDQVVDGDVLNDWLQVGTHKRLHVSGVGFLHSDGSILRLYKEGWRILARGSRISKMAKVISSLLESQAHGYSLSDKTFREL</sequence>
<dbReference type="InterPro" id="IPR013087">
    <property type="entry name" value="Znf_C2H2_type"/>
</dbReference>
<evidence type="ECO:0000256" key="4">
    <source>
        <dbReference type="ARBA" id="ARBA00022771"/>
    </source>
</evidence>
<evidence type="ECO:0000256" key="5">
    <source>
        <dbReference type="ARBA" id="ARBA00022833"/>
    </source>
</evidence>
<dbReference type="GO" id="GO:0008270">
    <property type="term" value="F:zinc ion binding"/>
    <property type="evidence" value="ECO:0007669"/>
    <property type="project" value="UniProtKB-KW"/>
</dbReference>
<accession>A0A8H5DXE2</accession>
<feature type="region of interest" description="Disordered" evidence="8">
    <location>
        <begin position="1"/>
        <end position="42"/>
    </location>
</feature>
<keyword evidence="6" id="KW-0539">Nucleus</keyword>
<evidence type="ECO:0000259" key="9">
    <source>
        <dbReference type="PROSITE" id="PS50157"/>
    </source>
</evidence>
<evidence type="ECO:0000256" key="1">
    <source>
        <dbReference type="ARBA" id="ARBA00004123"/>
    </source>
</evidence>
<evidence type="ECO:0000256" key="3">
    <source>
        <dbReference type="ARBA" id="ARBA00022737"/>
    </source>
</evidence>
<dbReference type="InterPro" id="IPR036236">
    <property type="entry name" value="Znf_C2H2_sf"/>
</dbReference>
<dbReference type="SUPFAM" id="SSF57667">
    <property type="entry name" value="beta-beta-alpha zinc fingers"/>
    <property type="match status" value="1"/>
</dbReference>